<dbReference type="SMART" id="SM00382">
    <property type="entry name" value="AAA"/>
    <property type="match status" value="2"/>
</dbReference>
<dbReference type="CDD" id="cd00009">
    <property type="entry name" value="AAA"/>
    <property type="match status" value="1"/>
</dbReference>
<dbReference type="InterPro" id="IPR018368">
    <property type="entry name" value="ClpA/B_CS1"/>
</dbReference>
<dbReference type="PRINTS" id="PR00300">
    <property type="entry name" value="CLPPROTEASEA"/>
</dbReference>
<keyword evidence="1" id="KW-0547">Nucleotide-binding</keyword>
<keyword evidence="2" id="KW-0067">ATP-binding</keyword>
<dbReference type="SUPFAM" id="SSF81923">
    <property type="entry name" value="Double Clp-N motif"/>
    <property type="match status" value="1"/>
</dbReference>
<dbReference type="FunFam" id="3.40.50.300:FF:000025">
    <property type="entry name" value="ATP-dependent Clp protease subunit"/>
    <property type="match status" value="1"/>
</dbReference>
<dbReference type="InterPro" id="IPR036628">
    <property type="entry name" value="Clp_N_dom_sf"/>
</dbReference>
<dbReference type="Gene3D" id="3.40.50.300">
    <property type="entry name" value="P-loop containing nucleotide triphosphate hydrolases"/>
    <property type="match status" value="3"/>
</dbReference>
<dbReference type="AlphaFoldDB" id="A0A1W1BV12"/>
<dbReference type="GO" id="GO:0005737">
    <property type="term" value="C:cytoplasm"/>
    <property type="evidence" value="ECO:0007669"/>
    <property type="project" value="TreeGrafter"/>
</dbReference>
<evidence type="ECO:0000259" key="6">
    <source>
        <dbReference type="SMART" id="SM01086"/>
    </source>
</evidence>
<dbReference type="GO" id="GO:0034605">
    <property type="term" value="P:cellular response to heat"/>
    <property type="evidence" value="ECO:0007669"/>
    <property type="project" value="TreeGrafter"/>
</dbReference>
<evidence type="ECO:0000256" key="4">
    <source>
        <dbReference type="SAM" id="Coils"/>
    </source>
</evidence>
<dbReference type="Pfam" id="PF00004">
    <property type="entry name" value="AAA"/>
    <property type="match status" value="1"/>
</dbReference>
<keyword evidence="4" id="KW-0175">Coiled coil</keyword>
<dbReference type="InterPro" id="IPR003959">
    <property type="entry name" value="ATPase_AAA_core"/>
</dbReference>
<dbReference type="GO" id="GO:0016887">
    <property type="term" value="F:ATP hydrolysis activity"/>
    <property type="evidence" value="ECO:0007669"/>
    <property type="project" value="InterPro"/>
</dbReference>
<dbReference type="SMART" id="SM01086">
    <property type="entry name" value="ClpB_D2-small"/>
    <property type="match status" value="1"/>
</dbReference>
<evidence type="ECO:0000256" key="3">
    <source>
        <dbReference type="ARBA" id="ARBA00023186"/>
    </source>
</evidence>
<dbReference type="InterPro" id="IPR050130">
    <property type="entry name" value="ClpA_ClpB"/>
</dbReference>
<evidence type="ECO:0000259" key="5">
    <source>
        <dbReference type="SMART" id="SM00382"/>
    </source>
</evidence>
<dbReference type="InterPro" id="IPR027417">
    <property type="entry name" value="P-loop_NTPase"/>
</dbReference>
<dbReference type="PANTHER" id="PTHR11638:SF181">
    <property type="entry name" value="ATPASE SUBUNIT OF ATP-DEPENDENT PROTEASE"/>
    <property type="match status" value="1"/>
</dbReference>
<dbReference type="Pfam" id="PF17871">
    <property type="entry name" value="AAA_lid_9"/>
    <property type="match status" value="1"/>
</dbReference>
<dbReference type="InterPro" id="IPR041546">
    <property type="entry name" value="ClpA/ClpB_AAA_lid"/>
</dbReference>
<dbReference type="Gene3D" id="1.10.1780.10">
    <property type="entry name" value="Clp, N-terminal domain"/>
    <property type="match status" value="1"/>
</dbReference>
<dbReference type="Pfam" id="PF10431">
    <property type="entry name" value="ClpB_D2-small"/>
    <property type="match status" value="1"/>
</dbReference>
<dbReference type="CDD" id="cd19499">
    <property type="entry name" value="RecA-like_ClpB_Hsp104-like"/>
    <property type="match status" value="1"/>
</dbReference>
<organism evidence="7">
    <name type="scientific">hydrothermal vent metagenome</name>
    <dbReference type="NCBI Taxonomy" id="652676"/>
    <lineage>
        <taxon>unclassified sequences</taxon>
        <taxon>metagenomes</taxon>
        <taxon>ecological metagenomes</taxon>
    </lineage>
</organism>
<dbReference type="Pfam" id="PF07724">
    <property type="entry name" value="AAA_2"/>
    <property type="match status" value="1"/>
</dbReference>
<proteinExistence type="predicted"/>
<feature type="domain" description="AAA+ ATPase" evidence="5">
    <location>
        <begin position="585"/>
        <end position="724"/>
    </location>
</feature>
<sequence>MKLELPKLIEKMDLLTKSDLEKAGYRCVSRGGNEVLIEDFMYVMLENSQSVLNALLTQYDIDSSKMQEALEHGVKISSSESASPVLSTLLISWLEDAYIISHVKLNALDISETALILSLFENDSRYANTAYFKLFSKAPTKEVKALLEGLNQEGLEKLTQQNTGGISPANELEKYTTNLTQNAKDGKIDPVLCRDEEIKQAIDIVLRRRKNNPILVGEAGVGKTAVVEGLALKIINKEVPNYLYDAQILSLDLGALQAGASVKGEFERRLQAVIKEIQASPEFIILFIDEAHTLIGAGGNEGGSDAANILKPALARGNLRTIAATTWLEYRKYFEKDPALSRRFQKIDLHEPTVNQAITILRGIANKYEEAHNIYIEDDALVAAATLSARYITGRQLPDKAIDVLDTACANVKISKSNTPHALQKIQGDIIVIERTLSSYSRDEINGIKNYTKEILNLEKEKKQLEKEAKKVENSWKKQKTHLKKIVELRKENKKEALAKEYEKLKVFQKDGMYISENVSFEQIAEVIVSWTGIPIGSMVKEQTKLVLSLDEKLKENIIGQDEALSHLSTFLQISTAGMKNPNAPAGVFLLVGPSGVGKTETARNVAKLLFGGEKFLTTINMTEFQEKHTVSRLIGSPPGYVGYGDGGQLTDPVRVKPYSVVLLDEIEKAHPDILNLFYQIFDRGVVNDGEGREIDFRNTVIFMTSNLATEEITSLCTQNENIDMQELISSITPTLSNYLKPALLGRMNVVPYKNLADDALREIVKLKLNFIDKQLAVKEVKFKYEDEVLDKIVFLSNAMDTGARNIDLIINTNIMPVLSKTILDCTIDESPLKTISLCLDENNKIIVKSTSMLKKKRSENSKKKEEIK</sequence>
<dbReference type="InterPro" id="IPR017729">
    <property type="entry name" value="ATPase_T6SS_ClpV1"/>
</dbReference>
<feature type="coiled-coil region" evidence="4">
    <location>
        <begin position="448"/>
        <end position="475"/>
    </location>
</feature>
<dbReference type="PANTHER" id="PTHR11638">
    <property type="entry name" value="ATP-DEPENDENT CLP PROTEASE"/>
    <property type="match status" value="1"/>
</dbReference>
<keyword evidence="3" id="KW-0143">Chaperone</keyword>
<dbReference type="SUPFAM" id="SSF52540">
    <property type="entry name" value="P-loop containing nucleoside triphosphate hydrolases"/>
    <property type="match status" value="2"/>
</dbReference>
<dbReference type="InterPro" id="IPR003593">
    <property type="entry name" value="AAA+_ATPase"/>
</dbReference>
<feature type="domain" description="Clp ATPase C-terminal" evidence="6">
    <location>
        <begin position="756"/>
        <end position="848"/>
    </location>
</feature>
<dbReference type="EMBL" id="FPHF01000040">
    <property type="protein sequence ID" value="SFV57430.1"/>
    <property type="molecule type" value="Genomic_DNA"/>
</dbReference>
<protein>
    <submittedName>
        <fullName evidence="7">ClpB protein</fullName>
    </submittedName>
</protein>
<dbReference type="InterPro" id="IPR019489">
    <property type="entry name" value="Clp_ATPase_C"/>
</dbReference>
<dbReference type="InterPro" id="IPR028299">
    <property type="entry name" value="ClpA/B_CS2"/>
</dbReference>
<dbReference type="PROSITE" id="PS00870">
    <property type="entry name" value="CLPAB_1"/>
    <property type="match status" value="1"/>
</dbReference>
<evidence type="ECO:0000313" key="7">
    <source>
        <dbReference type="EMBL" id="SFV57430.1"/>
    </source>
</evidence>
<dbReference type="PROSITE" id="PS00871">
    <property type="entry name" value="CLPAB_2"/>
    <property type="match status" value="1"/>
</dbReference>
<reference evidence="7" key="1">
    <citation type="submission" date="2016-10" db="EMBL/GenBank/DDBJ databases">
        <authorList>
            <person name="de Groot N.N."/>
        </authorList>
    </citation>
    <scope>NUCLEOTIDE SEQUENCE</scope>
</reference>
<dbReference type="FunFam" id="3.40.50.300:FF:000010">
    <property type="entry name" value="Chaperone clpB 1, putative"/>
    <property type="match status" value="1"/>
</dbReference>
<accession>A0A1W1BV12</accession>
<gene>
    <name evidence="7" type="ORF">MNB_SM-4-303</name>
</gene>
<dbReference type="Gene3D" id="1.10.8.60">
    <property type="match status" value="1"/>
</dbReference>
<dbReference type="NCBIfam" id="TIGR03345">
    <property type="entry name" value="VI_ClpV1"/>
    <property type="match status" value="1"/>
</dbReference>
<evidence type="ECO:0000256" key="1">
    <source>
        <dbReference type="ARBA" id="ARBA00022741"/>
    </source>
</evidence>
<dbReference type="InterPro" id="IPR001270">
    <property type="entry name" value="ClpA/B"/>
</dbReference>
<feature type="domain" description="AAA+ ATPase" evidence="5">
    <location>
        <begin position="209"/>
        <end position="357"/>
    </location>
</feature>
<evidence type="ECO:0000256" key="2">
    <source>
        <dbReference type="ARBA" id="ARBA00022840"/>
    </source>
</evidence>
<name>A0A1W1BV12_9ZZZZ</name>
<dbReference type="GO" id="GO:0005524">
    <property type="term" value="F:ATP binding"/>
    <property type="evidence" value="ECO:0007669"/>
    <property type="project" value="UniProtKB-KW"/>
</dbReference>